<evidence type="ECO:0000313" key="2">
    <source>
        <dbReference type="EMBL" id="UNY99603.1"/>
    </source>
</evidence>
<proteinExistence type="predicted"/>
<organism evidence="2 3">
    <name type="scientific">Zhouia spongiae</name>
    <dbReference type="NCBI Taxonomy" id="2202721"/>
    <lineage>
        <taxon>Bacteria</taxon>
        <taxon>Pseudomonadati</taxon>
        <taxon>Bacteroidota</taxon>
        <taxon>Flavobacteriia</taxon>
        <taxon>Flavobacteriales</taxon>
        <taxon>Flavobacteriaceae</taxon>
        <taxon>Zhouia</taxon>
    </lineage>
</organism>
<reference evidence="2 3" key="1">
    <citation type="journal article" date="2018" name="Int. J. Syst. Evol. Microbiol.">
        <title>Zhouia spongiae sp. nov., isolated from a marine sponge.</title>
        <authorList>
            <person name="Zhuang L."/>
            <person name="Lin B."/>
            <person name="Qin F."/>
            <person name="Luo L."/>
        </authorList>
    </citation>
    <scope>NUCLEOTIDE SEQUENCE [LARGE SCALE GENOMIC DNA]</scope>
    <source>
        <strain evidence="2 3">HN-Y44</strain>
    </source>
</reference>
<evidence type="ECO:0000259" key="1">
    <source>
        <dbReference type="Pfam" id="PF22322"/>
    </source>
</evidence>
<keyword evidence="3" id="KW-1185">Reference proteome</keyword>
<evidence type="ECO:0000313" key="3">
    <source>
        <dbReference type="Proteomes" id="UP000829476"/>
    </source>
</evidence>
<dbReference type="Proteomes" id="UP000829476">
    <property type="component" value="Chromosome"/>
</dbReference>
<protein>
    <recommendedName>
        <fullName evidence="1">DUF6973 domain-containing protein</fullName>
    </recommendedName>
</protein>
<sequence length="166" mass="19455">MIPRSLLSGLNYKKLFSLSGLFFRHPFMLIPTLKATKDCIDISDKLFPGLHHLNNNTNAFRHALWNMLLTKEAYIRNNDIDKASHWAQIIGDWHEEFSPNKPLEKAMDLHNNAFGRELIYKLYRKNDNLKTEYLANRLLLHLDNSKKVSNIQEINSLKDQMVHLID</sequence>
<accession>A0ABY3YRY6</accession>
<dbReference type="RefSeq" id="WP_242937976.1">
    <property type="nucleotide sequence ID" value="NZ_CP094326.1"/>
</dbReference>
<dbReference type="EMBL" id="CP094326">
    <property type="protein sequence ID" value="UNY99603.1"/>
    <property type="molecule type" value="Genomic_DNA"/>
</dbReference>
<gene>
    <name evidence="2" type="ORF">MQE36_04475</name>
</gene>
<feature type="domain" description="DUF6973" evidence="1">
    <location>
        <begin position="20"/>
        <end position="136"/>
    </location>
</feature>
<dbReference type="Pfam" id="PF22322">
    <property type="entry name" value="DUF6973"/>
    <property type="match status" value="1"/>
</dbReference>
<dbReference type="InterPro" id="IPR054246">
    <property type="entry name" value="DUF6973"/>
</dbReference>
<name>A0ABY3YRY6_9FLAO</name>